<protein>
    <submittedName>
        <fullName evidence="2">Uncharacterized protein</fullName>
    </submittedName>
</protein>
<keyword evidence="3" id="KW-1185">Reference proteome</keyword>
<organism evidence="2 3">
    <name type="scientific">Linderina pennispora</name>
    <dbReference type="NCBI Taxonomy" id="61395"/>
    <lineage>
        <taxon>Eukaryota</taxon>
        <taxon>Fungi</taxon>
        <taxon>Fungi incertae sedis</taxon>
        <taxon>Zoopagomycota</taxon>
        <taxon>Kickxellomycotina</taxon>
        <taxon>Kickxellomycetes</taxon>
        <taxon>Kickxellales</taxon>
        <taxon>Kickxellaceae</taxon>
        <taxon>Linderina</taxon>
    </lineage>
</organism>
<proteinExistence type="predicted"/>
<feature type="region of interest" description="Disordered" evidence="1">
    <location>
        <begin position="48"/>
        <end position="83"/>
    </location>
</feature>
<feature type="compositionally biased region" description="Basic residues" evidence="1">
    <location>
        <begin position="10"/>
        <end position="27"/>
    </location>
</feature>
<evidence type="ECO:0000256" key="1">
    <source>
        <dbReference type="SAM" id="MobiDB-lite"/>
    </source>
</evidence>
<sequence>MWQNRSSARWPRRRTRGRSRSTSRRAARAGVAGARAASGWQRGSCRCTAKDGQQAQQVPVGSAGSYGKSPMFGPGNGPRFPRKYRDTRKYQAQAPVGWLVGTQPYTAAEAELSKSLDRTGTSFTGSASTGSYLEQHMAGSHGAHHEHPSHELTARERICAAQVLPVPRQGAEGAQAAGSGAVAGDEHAVPVLVALYARLVQQEDVLGVQAALRWRMPRATTGMGWSACSGSTRMGWRRSSARRSLRTSRR</sequence>
<evidence type="ECO:0000313" key="3">
    <source>
        <dbReference type="Proteomes" id="UP000193922"/>
    </source>
</evidence>
<dbReference type="OrthoDB" id="340227at2759"/>
<dbReference type="AlphaFoldDB" id="A0A1Y1WKF8"/>
<evidence type="ECO:0000313" key="2">
    <source>
        <dbReference type="EMBL" id="ORX73865.1"/>
    </source>
</evidence>
<feature type="region of interest" description="Disordered" evidence="1">
    <location>
        <begin position="1"/>
        <end position="35"/>
    </location>
</feature>
<reference evidence="2 3" key="1">
    <citation type="submission" date="2016-07" db="EMBL/GenBank/DDBJ databases">
        <title>Pervasive Adenine N6-methylation of Active Genes in Fungi.</title>
        <authorList>
            <consortium name="DOE Joint Genome Institute"/>
            <person name="Mondo S.J."/>
            <person name="Dannebaum R.O."/>
            <person name="Kuo R.C."/>
            <person name="Labutti K."/>
            <person name="Haridas S."/>
            <person name="Kuo A."/>
            <person name="Salamov A."/>
            <person name="Ahrendt S.R."/>
            <person name="Lipzen A."/>
            <person name="Sullivan W."/>
            <person name="Andreopoulos W.B."/>
            <person name="Clum A."/>
            <person name="Lindquist E."/>
            <person name="Daum C."/>
            <person name="Ramamoorthy G.K."/>
            <person name="Gryganskyi A."/>
            <person name="Culley D."/>
            <person name="Magnuson J.K."/>
            <person name="James T.Y."/>
            <person name="O'Malley M.A."/>
            <person name="Stajich J.E."/>
            <person name="Spatafora J.W."/>
            <person name="Visel A."/>
            <person name="Grigoriev I.V."/>
        </authorList>
    </citation>
    <scope>NUCLEOTIDE SEQUENCE [LARGE SCALE GENOMIC DNA]</scope>
    <source>
        <strain evidence="2 3">ATCC 12442</strain>
    </source>
</reference>
<accession>A0A1Y1WKF8</accession>
<dbReference type="RefSeq" id="XP_040747076.1">
    <property type="nucleotide sequence ID" value="XM_040891774.1"/>
</dbReference>
<name>A0A1Y1WKF8_9FUNG</name>
<dbReference type="EMBL" id="MCFD01000001">
    <property type="protein sequence ID" value="ORX73865.1"/>
    <property type="molecule type" value="Genomic_DNA"/>
</dbReference>
<gene>
    <name evidence="2" type="ORF">DL89DRAFT_5258</name>
</gene>
<dbReference type="GeneID" id="63808422"/>
<comment type="caution">
    <text evidence="2">The sequence shown here is derived from an EMBL/GenBank/DDBJ whole genome shotgun (WGS) entry which is preliminary data.</text>
</comment>
<dbReference type="Proteomes" id="UP000193922">
    <property type="component" value="Unassembled WGS sequence"/>
</dbReference>